<dbReference type="PRINTS" id="PR00837">
    <property type="entry name" value="V5TPXLIKE"/>
</dbReference>
<dbReference type="Gene3D" id="3.40.33.10">
    <property type="entry name" value="CAP"/>
    <property type="match status" value="1"/>
</dbReference>
<reference evidence="3" key="1">
    <citation type="submission" date="2022-08" db="EMBL/GenBank/DDBJ databases">
        <authorList>
            <person name="Gutierrez-Valencia J."/>
        </authorList>
    </citation>
    <scope>NUCLEOTIDE SEQUENCE</scope>
</reference>
<evidence type="ECO:0000313" key="3">
    <source>
        <dbReference type="EMBL" id="CAI0429404.1"/>
    </source>
</evidence>
<protein>
    <recommendedName>
        <fullName evidence="2">SCP domain-containing protein</fullName>
    </recommendedName>
</protein>
<dbReference type="InterPro" id="IPR035940">
    <property type="entry name" value="CAP_sf"/>
</dbReference>
<feature type="chain" id="PRO_5043953616" description="SCP domain-containing protein" evidence="1">
    <location>
        <begin position="26"/>
        <end position="182"/>
    </location>
</feature>
<accession>A0AAV0L7U9</accession>
<keyword evidence="4" id="KW-1185">Reference proteome</keyword>
<dbReference type="InterPro" id="IPR014044">
    <property type="entry name" value="CAP_dom"/>
</dbReference>
<dbReference type="PANTHER" id="PTHR10334">
    <property type="entry name" value="CYSTEINE-RICH SECRETORY PROTEIN-RELATED"/>
    <property type="match status" value="1"/>
</dbReference>
<dbReference type="FunFam" id="3.40.33.10:FF:000004">
    <property type="entry name" value="CAP, cysteine-rich secretory protein, antigen 5"/>
    <property type="match status" value="1"/>
</dbReference>
<dbReference type="Pfam" id="PF00188">
    <property type="entry name" value="CAP"/>
    <property type="match status" value="1"/>
</dbReference>
<evidence type="ECO:0000313" key="4">
    <source>
        <dbReference type="Proteomes" id="UP001154282"/>
    </source>
</evidence>
<comment type="caution">
    <text evidence="3">The sequence shown here is derived from an EMBL/GenBank/DDBJ whole genome shotgun (WGS) entry which is preliminary data.</text>
</comment>
<dbReference type="SMART" id="SM00198">
    <property type="entry name" value="SCP"/>
    <property type="match status" value="1"/>
</dbReference>
<name>A0AAV0L7U9_9ROSI</name>
<gene>
    <name evidence="3" type="ORF">LITE_LOCUS22109</name>
</gene>
<dbReference type="Proteomes" id="UP001154282">
    <property type="component" value="Unassembled WGS sequence"/>
</dbReference>
<feature type="domain" description="SCP" evidence="2">
    <location>
        <begin position="42"/>
        <end position="178"/>
    </location>
</feature>
<proteinExistence type="predicted"/>
<keyword evidence="1" id="KW-0732">Signal</keyword>
<organism evidence="3 4">
    <name type="scientific">Linum tenue</name>
    <dbReference type="NCBI Taxonomy" id="586396"/>
    <lineage>
        <taxon>Eukaryota</taxon>
        <taxon>Viridiplantae</taxon>
        <taxon>Streptophyta</taxon>
        <taxon>Embryophyta</taxon>
        <taxon>Tracheophyta</taxon>
        <taxon>Spermatophyta</taxon>
        <taxon>Magnoliopsida</taxon>
        <taxon>eudicotyledons</taxon>
        <taxon>Gunneridae</taxon>
        <taxon>Pentapetalae</taxon>
        <taxon>rosids</taxon>
        <taxon>fabids</taxon>
        <taxon>Malpighiales</taxon>
        <taxon>Linaceae</taxon>
        <taxon>Linum</taxon>
    </lineage>
</organism>
<dbReference type="EMBL" id="CAMGYJ010000006">
    <property type="protein sequence ID" value="CAI0429404.1"/>
    <property type="molecule type" value="Genomic_DNA"/>
</dbReference>
<evidence type="ECO:0000256" key="1">
    <source>
        <dbReference type="SAM" id="SignalP"/>
    </source>
</evidence>
<evidence type="ECO:0000259" key="2">
    <source>
        <dbReference type="SMART" id="SM00198"/>
    </source>
</evidence>
<sequence>MASTFAAILPSLSLIMLLSLSHLQAATPPPPPHPRPAPVLPTSARDFLAAHNAARAAVGVPPLTWSPKLSAAAVRTARLQARCQFANLTGSQYGANQMWSSGGGAAAPAPRAVVGKWVAEGKYYDHRSNTCASGHMCGVYTQVVWRKSGQLGCGSATCVKDKASLTICFYDPPGNYVGESPY</sequence>
<feature type="signal peptide" evidence="1">
    <location>
        <begin position="1"/>
        <end position="25"/>
    </location>
</feature>
<dbReference type="InterPro" id="IPR001283">
    <property type="entry name" value="CRISP-related"/>
</dbReference>
<dbReference type="SUPFAM" id="SSF55797">
    <property type="entry name" value="PR-1-like"/>
    <property type="match status" value="1"/>
</dbReference>
<dbReference type="AlphaFoldDB" id="A0AAV0L7U9"/>